<name>A0A1T4TUW4_9BACT</name>
<dbReference type="EMBL" id="FUWZ01000006">
    <property type="protein sequence ID" value="SKA44230.1"/>
    <property type="molecule type" value="Genomic_DNA"/>
</dbReference>
<dbReference type="Proteomes" id="UP000190367">
    <property type="component" value="Unassembled WGS sequence"/>
</dbReference>
<evidence type="ECO:0000256" key="2">
    <source>
        <dbReference type="ARBA" id="ARBA00006275"/>
    </source>
</evidence>
<reference evidence="9" key="1">
    <citation type="submission" date="2017-02" db="EMBL/GenBank/DDBJ databases">
        <authorList>
            <person name="Varghese N."/>
            <person name="Submissions S."/>
        </authorList>
    </citation>
    <scope>NUCLEOTIDE SEQUENCE [LARGE SCALE GENOMIC DNA]</scope>
    <source>
        <strain evidence="9">DSM 22224</strain>
    </source>
</reference>
<dbReference type="Gene3D" id="1.25.40.390">
    <property type="match status" value="1"/>
</dbReference>
<dbReference type="InterPro" id="IPR012944">
    <property type="entry name" value="SusD_RagB_dom"/>
</dbReference>
<evidence type="ECO:0000256" key="4">
    <source>
        <dbReference type="ARBA" id="ARBA00023136"/>
    </source>
</evidence>
<dbReference type="CDD" id="cd08977">
    <property type="entry name" value="SusD"/>
    <property type="match status" value="1"/>
</dbReference>
<gene>
    <name evidence="8" type="ORF">SAMN04488128_106357</name>
</gene>
<dbReference type="GO" id="GO:0009279">
    <property type="term" value="C:cell outer membrane"/>
    <property type="evidence" value="ECO:0007669"/>
    <property type="project" value="UniProtKB-SubCell"/>
</dbReference>
<dbReference type="Pfam" id="PF14322">
    <property type="entry name" value="SusD-like_3"/>
    <property type="match status" value="1"/>
</dbReference>
<comment type="subcellular location">
    <subcellularLocation>
        <location evidence="1">Cell outer membrane</location>
    </subcellularLocation>
</comment>
<sequence>MKKNLYITYILAAGFAFSSCKKTYLDTAPVLSVESSDAFSSPSRVNAAMIGLYDLMQPSQFTNHIFLTVDVKGGDQLIKSTGNYNRFVTEYQFTEIANGGSGALSFVFWKRAFEMISSCNQAIVNLPKSPIAEDVKTDYLAEARTLRAWANHQLVRLYAQPYSVSPDGLGIPKVDKPLKAEDPTPARSSVKEIYAFMLEDLKFAEQNLKKSRTNAFRITINAVYALQARLYLDMGNWAEASNYAKKARVGYPLDPAATLLNGFVDKTPEWIWGLDYRTDDNTSFLMLASFQEPYDIGYSTFRASKSFFALFADNDIRKKQFYVNLDKVETTVGDALQRDDVVATKDGYLMNKFYYRSTLDLDMPMIRSAEMYLIEAEAESELNNDAAAQTALFEVQKRAITGAVKSTNTGEALKTEIENERRKELHGEGFRFFDIIRRKKTLVRTAADHWRPITQASGNGRNILPIPQREIDISHLEQNPAYK</sequence>
<evidence type="ECO:0000313" key="8">
    <source>
        <dbReference type="EMBL" id="SKA44230.1"/>
    </source>
</evidence>
<dbReference type="STRING" id="634771.SAMN04488128_106357"/>
<dbReference type="AlphaFoldDB" id="A0A1T4TUW4"/>
<dbReference type="InterPro" id="IPR033985">
    <property type="entry name" value="SusD-like_N"/>
</dbReference>
<dbReference type="SUPFAM" id="SSF48452">
    <property type="entry name" value="TPR-like"/>
    <property type="match status" value="1"/>
</dbReference>
<feature type="domain" description="SusD-like N-terminal" evidence="7">
    <location>
        <begin position="24"/>
        <end position="232"/>
    </location>
</feature>
<evidence type="ECO:0000259" key="6">
    <source>
        <dbReference type="Pfam" id="PF07980"/>
    </source>
</evidence>
<keyword evidence="3" id="KW-0732">Signal</keyword>
<keyword evidence="4" id="KW-0472">Membrane</keyword>
<keyword evidence="9" id="KW-1185">Reference proteome</keyword>
<evidence type="ECO:0000259" key="7">
    <source>
        <dbReference type="Pfam" id="PF14322"/>
    </source>
</evidence>
<proteinExistence type="inferred from homology"/>
<evidence type="ECO:0000313" key="9">
    <source>
        <dbReference type="Proteomes" id="UP000190367"/>
    </source>
</evidence>
<evidence type="ECO:0000256" key="3">
    <source>
        <dbReference type="ARBA" id="ARBA00022729"/>
    </source>
</evidence>
<dbReference type="PROSITE" id="PS51257">
    <property type="entry name" value="PROKAR_LIPOPROTEIN"/>
    <property type="match status" value="1"/>
</dbReference>
<dbReference type="OrthoDB" id="630434at2"/>
<evidence type="ECO:0000256" key="1">
    <source>
        <dbReference type="ARBA" id="ARBA00004442"/>
    </source>
</evidence>
<keyword evidence="5" id="KW-0998">Cell outer membrane</keyword>
<feature type="domain" description="RagB/SusD" evidence="6">
    <location>
        <begin position="346"/>
        <end position="482"/>
    </location>
</feature>
<dbReference type="RefSeq" id="WP_159456232.1">
    <property type="nucleotide sequence ID" value="NZ_FUWZ01000006.1"/>
</dbReference>
<dbReference type="InterPro" id="IPR011990">
    <property type="entry name" value="TPR-like_helical_dom_sf"/>
</dbReference>
<evidence type="ECO:0000256" key="5">
    <source>
        <dbReference type="ARBA" id="ARBA00023237"/>
    </source>
</evidence>
<protein>
    <submittedName>
        <fullName evidence="8">Starch-binding associating with outer membrane</fullName>
    </submittedName>
</protein>
<organism evidence="8 9">
    <name type="scientific">Chitinophaga eiseniae</name>
    <dbReference type="NCBI Taxonomy" id="634771"/>
    <lineage>
        <taxon>Bacteria</taxon>
        <taxon>Pseudomonadati</taxon>
        <taxon>Bacteroidota</taxon>
        <taxon>Chitinophagia</taxon>
        <taxon>Chitinophagales</taxon>
        <taxon>Chitinophagaceae</taxon>
        <taxon>Chitinophaga</taxon>
    </lineage>
</organism>
<dbReference type="Pfam" id="PF07980">
    <property type="entry name" value="SusD_RagB"/>
    <property type="match status" value="1"/>
</dbReference>
<comment type="similarity">
    <text evidence="2">Belongs to the SusD family.</text>
</comment>
<accession>A0A1T4TUW4</accession>